<gene>
    <name evidence="1" type="ORF">CBP51_10620</name>
</gene>
<dbReference type="RefSeq" id="WP_094984816.1">
    <property type="nucleotide sequence ID" value="NZ_NHNI01000001.1"/>
</dbReference>
<dbReference type="Proteomes" id="UP000216101">
    <property type="component" value="Unassembled WGS sequence"/>
</dbReference>
<evidence type="ECO:0000313" key="1">
    <source>
        <dbReference type="EMBL" id="OZY87406.1"/>
    </source>
</evidence>
<evidence type="ECO:0000313" key="2">
    <source>
        <dbReference type="Proteomes" id="UP000216101"/>
    </source>
</evidence>
<proteinExistence type="predicted"/>
<organism evidence="1 2">
    <name type="scientific">Cellvibrio mixtus</name>
    <dbReference type="NCBI Taxonomy" id="39650"/>
    <lineage>
        <taxon>Bacteria</taxon>
        <taxon>Pseudomonadati</taxon>
        <taxon>Pseudomonadota</taxon>
        <taxon>Gammaproteobacteria</taxon>
        <taxon>Cellvibrionales</taxon>
        <taxon>Cellvibrionaceae</taxon>
        <taxon>Cellvibrio</taxon>
    </lineage>
</organism>
<dbReference type="AlphaFoldDB" id="A0A266QCN9"/>
<reference evidence="2" key="1">
    <citation type="submission" date="2017-05" db="EMBL/GenBank/DDBJ databases">
        <authorList>
            <person name="Barney B.M."/>
        </authorList>
    </citation>
    <scope>NUCLEOTIDE SEQUENCE [LARGE SCALE GENOMIC DNA]</scope>
    <source>
        <strain evidence="2">PSBB022</strain>
    </source>
</reference>
<name>A0A266QCN9_9GAMM</name>
<dbReference type="EMBL" id="NHNI01000001">
    <property type="protein sequence ID" value="OZY87406.1"/>
    <property type="molecule type" value="Genomic_DNA"/>
</dbReference>
<protein>
    <submittedName>
        <fullName evidence="1">Uncharacterized protein</fullName>
    </submittedName>
</protein>
<sequence>MKHSAAETIHLYLTLEQSSLLLEALIEQPFKTVFEIIGSLNLQAQQFYQATCDQQQPQLIILDNADFSLCIRALGELPYNRVSGLIHYLHQQLSTQLVNATELSADNTATGTRA</sequence>
<comment type="caution">
    <text evidence="1">The sequence shown here is derived from an EMBL/GenBank/DDBJ whole genome shotgun (WGS) entry which is preliminary data.</text>
</comment>
<accession>A0A266QCN9</accession>
<keyword evidence="2" id="KW-1185">Reference proteome</keyword>